<dbReference type="PROSITE" id="PS01180">
    <property type="entry name" value="CUB"/>
    <property type="match status" value="1"/>
</dbReference>
<dbReference type="CDD" id="cd00041">
    <property type="entry name" value="CUB"/>
    <property type="match status" value="1"/>
</dbReference>
<evidence type="ECO:0000313" key="5">
    <source>
        <dbReference type="EMBL" id="EEN48322.1"/>
    </source>
</evidence>
<dbReference type="InParanoid" id="C3ZGU6"/>
<dbReference type="Pfam" id="PF00431">
    <property type="entry name" value="CUB"/>
    <property type="match status" value="1"/>
</dbReference>
<proteinExistence type="predicted"/>
<name>C3ZGU6_BRAFL</name>
<sequence>SPNYPGNYPNDANCYWTITAPSAIRLEFVETFAIEDGPNCQFDYVRVFDGQFTTSPVLDTFCGTELPPTVRSVGNVMTVQLRTDGSVQHAGFKAEYSIGT</sequence>
<protein>
    <recommendedName>
        <fullName evidence="4">CUB domain-containing protein</fullName>
    </recommendedName>
</protein>
<dbReference type="AlphaFoldDB" id="C3ZGU6"/>
<evidence type="ECO:0000256" key="2">
    <source>
        <dbReference type="ARBA" id="ARBA00023157"/>
    </source>
</evidence>
<keyword evidence="2" id="KW-1015">Disulfide bond</keyword>
<evidence type="ECO:0000259" key="4">
    <source>
        <dbReference type="PROSITE" id="PS01180"/>
    </source>
</evidence>
<dbReference type="SMART" id="SM00042">
    <property type="entry name" value="CUB"/>
    <property type="match status" value="1"/>
</dbReference>
<dbReference type="SUPFAM" id="SSF49854">
    <property type="entry name" value="Spermadhesin, CUB domain"/>
    <property type="match status" value="1"/>
</dbReference>
<dbReference type="EMBL" id="GG666620">
    <property type="protein sequence ID" value="EEN48322.1"/>
    <property type="molecule type" value="Genomic_DNA"/>
</dbReference>
<keyword evidence="1" id="KW-0677">Repeat</keyword>
<dbReference type="Gene3D" id="2.60.120.290">
    <property type="entry name" value="Spermadhesin, CUB domain"/>
    <property type="match status" value="1"/>
</dbReference>
<accession>C3ZGU6</accession>
<feature type="domain" description="CUB" evidence="4">
    <location>
        <begin position="1"/>
        <end position="99"/>
    </location>
</feature>
<dbReference type="STRING" id="7739.C3ZGU6"/>
<organism>
    <name type="scientific">Branchiostoma floridae</name>
    <name type="common">Florida lancelet</name>
    <name type="synonym">Amphioxus</name>
    <dbReference type="NCBI Taxonomy" id="7739"/>
    <lineage>
        <taxon>Eukaryota</taxon>
        <taxon>Metazoa</taxon>
        <taxon>Chordata</taxon>
        <taxon>Cephalochordata</taxon>
        <taxon>Leptocardii</taxon>
        <taxon>Amphioxiformes</taxon>
        <taxon>Branchiostomatidae</taxon>
        <taxon>Branchiostoma</taxon>
    </lineage>
</organism>
<dbReference type="eggNOG" id="KOG4292">
    <property type="taxonomic scope" value="Eukaryota"/>
</dbReference>
<feature type="non-terminal residue" evidence="5">
    <location>
        <position position="1"/>
    </location>
</feature>
<gene>
    <name evidence="5" type="ORF">BRAFLDRAFT_206901</name>
</gene>
<dbReference type="PANTHER" id="PTHR24251:SF30">
    <property type="entry name" value="MEMBRANE FRIZZLED-RELATED PROTEIN"/>
    <property type="match status" value="1"/>
</dbReference>
<evidence type="ECO:0000256" key="1">
    <source>
        <dbReference type="ARBA" id="ARBA00022737"/>
    </source>
</evidence>
<dbReference type="FunFam" id="2.60.120.290:FF:000013">
    <property type="entry name" value="Membrane frizzled-related protein"/>
    <property type="match status" value="1"/>
</dbReference>
<comment type="caution">
    <text evidence="3">Lacks conserved residue(s) required for the propagation of feature annotation.</text>
</comment>
<dbReference type="PANTHER" id="PTHR24251">
    <property type="entry name" value="OVOCHYMASE-RELATED"/>
    <property type="match status" value="1"/>
</dbReference>
<reference evidence="5" key="1">
    <citation type="journal article" date="2008" name="Nature">
        <title>The amphioxus genome and the evolution of the chordate karyotype.</title>
        <authorList>
            <consortium name="US DOE Joint Genome Institute (JGI-PGF)"/>
            <person name="Putnam N.H."/>
            <person name="Butts T."/>
            <person name="Ferrier D.E.K."/>
            <person name="Furlong R.F."/>
            <person name="Hellsten U."/>
            <person name="Kawashima T."/>
            <person name="Robinson-Rechavi M."/>
            <person name="Shoguchi E."/>
            <person name="Terry A."/>
            <person name="Yu J.-K."/>
            <person name="Benito-Gutierrez E.L."/>
            <person name="Dubchak I."/>
            <person name="Garcia-Fernandez J."/>
            <person name="Gibson-Brown J.J."/>
            <person name="Grigoriev I.V."/>
            <person name="Horton A.C."/>
            <person name="de Jong P.J."/>
            <person name="Jurka J."/>
            <person name="Kapitonov V.V."/>
            <person name="Kohara Y."/>
            <person name="Kuroki Y."/>
            <person name="Lindquist E."/>
            <person name="Lucas S."/>
            <person name="Osoegawa K."/>
            <person name="Pennacchio L.A."/>
            <person name="Salamov A.A."/>
            <person name="Satou Y."/>
            <person name="Sauka-Spengler T."/>
            <person name="Schmutz J."/>
            <person name="Shin-I T."/>
            <person name="Toyoda A."/>
            <person name="Bronner-Fraser M."/>
            <person name="Fujiyama A."/>
            <person name="Holland L.Z."/>
            <person name="Holland P.W.H."/>
            <person name="Satoh N."/>
            <person name="Rokhsar D.S."/>
        </authorList>
    </citation>
    <scope>NUCLEOTIDE SEQUENCE [LARGE SCALE GENOMIC DNA]</scope>
    <source>
        <strain evidence="5">S238N-H82</strain>
        <tissue evidence="5">Testes</tissue>
    </source>
</reference>
<dbReference type="InterPro" id="IPR035914">
    <property type="entry name" value="Sperma_CUB_dom_sf"/>
</dbReference>
<dbReference type="InterPro" id="IPR000859">
    <property type="entry name" value="CUB_dom"/>
</dbReference>
<evidence type="ECO:0000256" key="3">
    <source>
        <dbReference type="PROSITE-ProRule" id="PRU00059"/>
    </source>
</evidence>